<comment type="caution">
    <text evidence="3">The sequence shown here is derived from an EMBL/GenBank/DDBJ whole genome shotgun (WGS) entry which is preliminary data.</text>
</comment>
<organism evidence="3 4">
    <name type="scientific">Brassica carinata</name>
    <name type="common">Ethiopian mustard</name>
    <name type="synonym">Abyssinian cabbage</name>
    <dbReference type="NCBI Taxonomy" id="52824"/>
    <lineage>
        <taxon>Eukaryota</taxon>
        <taxon>Viridiplantae</taxon>
        <taxon>Streptophyta</taxon>
        <taxon>Embryophyta</taxon>
        <taxon>Tracheophyta</taxon>
        <taxon>Spermatophyta</taxon>
        <taxon>Magnoliopsida</taxon>
        <taxon>eudicotyledons</taxon>
        <taxon>Gunneridae</taxon>
        <taxon>Pentapetalae</taxon>
        <taxon>rosids</taxon>
        <taxon>malvids</taxon>
        <taxon>Brassicales</taxon>
        <taxon>Brassicaceae</taxon>
        <taxon>Brassiceae</taxon>
        <taxon>Brassica</taxon>
    </lineage>
</organism>
<sequence>MMLLKVTLLSLGSAEALLLDIVAYEGYAFPGLCLVGFAKIMWGYSYYALMPWTCLWCFLGEDDETCSVC</sequence>
<dbReference type="Proteomes" id="UP000886595">
    <property type="component" value="Unassembled WGS sequence"/>
</dbReference>
<feature type="signal peptide" evidence="2">
    <location>
        <begin position="1"/>
        <end position="16"/>
    </location>
</feature>
<reference evidence="3 4" key="1">
    <citation type="submission" date="2020-02" db="EMBL/GenBank/DDBJ databases">
        <authorList>
            <person name="Ma Q."/>
            <person name="Huang Y."/>
            <person name="Song X."/>
            <person name="Pei D."/>
        </authorList>
    </citation>
    <scope>NUCLEOTIDE SEQUENCE [LARGE SCALE GENOMIC DNA]</scope>
    <source>
        <strain evidence="3">Sxm20200214</strain>
        <tissue evidence="3">Leaf</tissue>
    </source>
</reference>
<proteinExistence type="predicted"/>
<keyword evidence="1" id="KW-1133">Transmembrane helix</keyword>
<keyword evidence="2" id="KW-0732">Signal</keyword>
<name>A0A8X7W7A1_BRACI</name>
<keyword evidence="4" id="KW-1185">Reference proteome</keyword>
<gene>
    <name evidence="3" type="ORF">Bca52824_007122</name>
</gene>
<keyword evidence="1" id="KW-0472">Membrane</keyword>
<evidence type="ECO:0000313" key="3">
    <source>
        <dbReference type="EMBL" id="KAG2324394.1"/>
    </source>
</evidence>
<evidence type="ECO:0000313" key="4">
    <source>
        <dbReference type="Proteomes" id="UP000886595"/>
    </source>
</evidence>
<feature type="chain" id="PRO_5036466410" evidence="2">
    <location>
        <begin position="17"/>
        <end position="69"/>
    </location>
</feature>
<evidence type="ECO:0000256" key="2">
    <source>
        <dbReference type="SAM" id="SignalP"/>
    </source>
</evidence>
<feature type="transmembrane region" description="Helical" evidence="1">
    <location>
        <begin position="26"/>
        <end position="49"/>
    </location>
</feature>
<evidence type="ECO:0000256" key="1">
    <source>
        <dbReference type="SAM" id="Phobius"/>
    </source>
</evidence>
<accession>A0A8X7W7A1</accession>
<dbReference type="EMBL" id="JAAMPC010000002">
    <property type="protein sequence ID" value="KAG2324394.1"/>
    <property type="molecule type" value="Genomic_DNA"/>
</dbReference>
<dbReference type="AlphaFoldDB" id="A0A8X7W7A1"/>
<protein>
    <submittedName>
        <fullName evidence="3">Uncharacterized protein</fullName>
    </submittedName>
</protein>
<dbReference type="OrthoDB" id="337750at2759"/>
<keyword evidence="1" id="KW-0812">Transmembrane</keyword>